<dbReference type="SUPFAM" id="SSF48371">
    <property type="entry name" value="ARM repeat"/>
    <property type="match status" value="1"/>
</dbReference>
<dbReference type="Gene3D" id="3.30.70.330">
    <property type="match status" value="2"/>
</dbReference>
<proteinExistence type="predicted"/>
<protein>
    <submittedName>
        <fullName evidence="8">Nucleolin-like isoform X1</fullName>
    </submittedName>
</protein>
<dbReference type="Pfam" id="PF00076">
    <property type="entry name" value="RRM_1"/>
    <property type="match status" value="1"/>
</dbReference>
<evidence type="ECO:0000256" key="4">
    <source>
        <dbReference type="PROSITE-ProRule" id="PRU00176"/>
    </source>
</evidence>
<organism evidence="7 8">
    <name type="scientific">Priapulus caudatus</name>
    <name type="common">Priapulid worm</name>
    <dbReference type="NCBI Taxonomy" id="37621"/>
    <lineage>
        <taxon>Eukaryota</taxon>
        <taxon>Metazoa</taxon>
        <taxon>Ecdysozoa</taxon>
        <taxon>Scalidophora</taxon>
        <taxon>Priapulida</taxon>
        <taxon>Priapulimorpha</taxon>
        <taxon>Priapulimorphida</taxon>
        <taxon>Priapulidae</taxon>
        <taxon>Priapulus</taxon>
    </lineage>
</organism>
<dbReference type="RefSeq" id="XP_014676158.1">
    <property type="nucleotide sequence ID" value="XM_014820672.1"/>
</dbReference>
<feature type="region of interest" description="Disordered" evidence="5">
    <location>
        <begin position="314"/>
        <end position="376"/>
    </location>
</feature>
<feature type="compositionally biased region" description="Basic and acidic residues" evidence="5">
    <location>
        <begin position="93"/>
        <end position="102"/>
    </location>
</feature>
<dbReference type="PANTHER" id="PTHR48039:SF4">
    <property type="entry name" value="RRM DOMAIN-CONTAINING PROTEIN"/>
    <property type="match status" value="1"/>
</dbReference>
<feature type="domain" description="RRM" evidence="6">
    <location>
        <begin position="237"/>
        <end position="309"/>
    </location>
</feature>
<dbReference type="InterPro" id="IPR012677">
    <property type="entry name" value="Nucleotide-bd_a/b_plait_sf"/>
</dbReference>
<keyword evidence="3" id="KW-0539">Nucleus</keyword>
<reference evidence="8" key="1">
    <citation type="submission" date="2025-08" db="UniProtKB">
        <authorList>
            <consortium name="RefSeq"/>
        </authorList>
    </citation>
    <scope>IDENTIFICATION</scope>
</reference>
<dbReference type="SUPFAM" id="SSF54928">
    <property type="entry name" value="RNA-binding domain, RBD"/>
    <property type="match status" value="1"/>
</dbReference>
<name>A0ABM1EVD7_PRICU</name>
<evidence type="ECO:0000313" key="7">
    <source>
        <dbReference type="Proteomes" id="UP000695022"/>
    </source>
</evidence>
<accession>A0ABM1EVD7</accession>
<dbReference type="SMART" id="SM00360">
    <property type="entry name" value="RRM"/>
    <property type="match status" value="2"/>
</dbReference>
<feature type="domain" description="RRM" evidence="6">
    <location>
        <begin position="135"/>
        <end position="215"/>
    </location>
</feature>
<feature type="compositionally biased region" description="Low complexity" evidence="5">
    <location>
        <begin position="9"/>
        <end position="18"/>
    </location>
</feature>
<keyword evidence="2 4" id="KW-0694">RNA-binding</keyword>
<evidence type="ECO:0000256" key="5">
    <source>
        <dbReference type="SAM" id="MobiDB-lite"/>
    </source>
</evidence>
<dbReference type="InterPro" id="IPR035979">
    <property type="entry name" value="RBD_domain_sf"/>
</dbReference>
<evidence type="ECO:0000256" key="3">
    <source>
        <dbReference type="ARBA" id="ARBA00023242"/>
    </source>
</evidence>
<dbReference type="PANTHER" id="PTHR48039">
    <property type="entry name" value="RNA-BINDING MOTIF PROTEIN 14B"/>
    <property type="match status" value="1"/>
</dbReference>
<comment type="subcellular location">
    <subcellularLocation>
        <location evidence="1">Nucleus</location>
    </subcellularLocation>
</comment>
<evidence type="ECO:0000259" key="6">
    <source>
        <dbReference type="PROSITE" id="PS50102"/>
    </source>
</evidence>
<feature type="region of interest" description="Disordered" evidence="5">
    <location>
        <begin position="1"/>
        <end position="118"/>
    </location>
</feature>
<evidence type="ECO:0000256" key="2">
    <source>
        <dbReference type="ARBA" id="ARBA00022884"/>
    </source>
</evidence>
<keyword evidence="7" id="KW-1185">Reference proteome</keyword>
<dbReference type="InterPro" id="IPR016024">
    <property type="entry name" value="ARM-type_fold"/>
</dbReference>
<evidence type="ECO:0000313" key="8">
    <source>
        <dbReference type="RefSeq" id="XP_014676158.1"/>
    </source>
</evidence>
<gene>
    <name evidence="8" type="primary">LOC106816119</name>
</gene>
<evidence type="ECO:0000256" key="1">
    <source>
        <dbReference type="ARBA" id="ARBA00004123"/>
    </source>
</evidence>
<dbReference type="CDD" id="cd00590">
    <property type="entry name" value="RRM_SF"/>
    <property type="match status" value="1"/>
</dbReference>
<dbReference type="PROSITE" id="PS50102">
    <property type="entry name" value="RRM"/>
    <property type="match status" value="2"/>
</dbReference>
<dbReference type="GeneID" id="106816119"/>
<dbReference type="Proteomes" id="UP000695022">
    <property type="component" value="Unplaced"/>
</dbReference>
<dbReference type="InterPro" id="IPR051945">
    <property type="entry name" value="RRM_MRD1_RNA_proc_ribogen"/>
</dbReference>
<dbReference type="InterPro" id="IPR000504">
    <property type="entry name" value="RRM_dom"/>
</dbReference>
<feature type="compositionally biased region" description="Acidic residues" evidence="5">
    <location>
        <begin position="31"/>
        <end position="65"/>
    </location>
</feature>
<sequence>MAKKQQITSKAKAQQPQSQKKKALPAKLVQEEEEEDDDDDSDAEEMDEELDSDMEGEMDDDEEEVPVPQAKSKKSQKQKPEIGGGDTKSPQKRKSDTIEHSAKKAKVNKGNLTASKLGQEEVQKELHQIEEKQRRCLYVGMLEQTVTVAALKALSPQIRDVRIRQGYYKSKDKKKTPSWFAFLEFESEAITEKNMEKLKNKKLDGKPLHIDFCGSKRSGGATSTKPGQQPNIKFDPHILYVTGFGEGATELDLRKVFTKAKDIRFPQRGSLTHCVFVEFVNIEDSKAAHDSCKDKEVKGGKLVLQYARAKGKATKKGIKKNAEKTKAKNGMKSQGKMQDDDDDDDEDDDDFDEDDEDDDESDDEDDDDDDDDDDDE</sequence>
<feature type="compositionally biased region" description="Acidic residues" evidence="5">
    <location>
        <begin position="339"/>
        <end position="376"/>
    </location>
</feature>